<dbReference type="AlphaFoldDB" id="A0A0A9I6F7"/>
<evidence type="ECO:0000313" key="1">
    <source>
        <dbReference type="EMBL" id="JAD79476.1"/>
    </source>
</evidence>
<organism evidence="1">
    <name type="scientific">Arundo donax</name>
    <name type="common">Giant reed</name>
    <name type="synonym">Donax arundinaceus</name>
    <dbReference type="NCBI Taxonomy" id="35708"/>
    <lineage>
        <taxon>Eukaryota</taxon>
        <taxon>Viridiplantae</taxon>
        <taxon>Streptophyta</taxon>
        <taxon>Embryophyta</taxon>
        <taxon>Tracheophyta</taxon>
        <taxon>Spermatophyta</taxon>
        <taxon>Magnoliopsida</taxon>
        <taxon>Liliopsida</taxon>
        <taxon>Poales</taxon>
        <taxon>Poaceae</taxon>
        <taxon>PACMAD clade</taxon>
        <taxon>Arundinoideae</taxon>
        <taxon>Arundineae</taxon>
        <taxon>Arundo</taxon>
    </lineage>
</organism>
<accession>A0A0A9I6F7</accession>
<proteinExistence type="predicted"/>
<sequence length="63" mass="7198">MKDLSCQFDIPWIRKPSGFNDPDMRLSLEIEKQEKPVSKSAEGILKLYLAFSGQIAPHVMSYL</sequence>
<reference evidence="1" key="1">
    <citation type="submission" date="2014-09" db="EMBL/GenBank/DDBJ databases">
        <authorList>
            <person name="Magalhaes I.L.F."/>
            <person name="Oliveira U."/>
            <person name="Santos F.R."/>
            <person name="Vidigal T.H.D.A."/>
            <person name="Brescovit A.D."/>
            <person name="Santos A.J."/>
        </authorList>
    </citation>
    <scope>NUCLEOTIDE SEQUENCE</scope>
    <source>
        <tissue evidence="1">Shoot tissue taken approximately 20 cm above the soil surface</tissue>
    </source>
</reference>
<name>A0A0A9I6F7_ARUDO</name>
<dbReference type="EMBL" id="GBRH01218419">
    <property type="protein sequence ID" value="JAD79476.1"/>
    <property type="molecule type" value="Transcribed_RNA"/>
</dbReference>
<reference evidence="1" key="2">
    <citation type="journal article" date="2015" name="Data Brief">
        <title>Shoot transcriptome of the giant reed, Arundo donax.</title>
        <authorList>
            <person name="Barrero R.A."/>
            <person name="Guerrero F.D."/>
            <person name="Moolhuijzen P."/>
            <person name="Goolsby J.A."/>
            <person name="Tidwell J."/>
            <person name="Bellgard S.E."/>
            <person name="Bellgard M.I."/>
        </authorList>
    </citation>
    <scope>NUCLEOTIDE SEQUENCE</scope>
    <source>
        <tissue evidence="1">Shoot tissue taken approximately 20 cm above the soil surface</tissue>
    </source>
</reference>
<protein>
    <submittedName>
        <fullName evidence="1">Uncharacterized protein</fullName>
    </submittedName>
</protein>